<gene>
    <name evidence="8 11" type="primary">ectA</name>
    <name evidence="11" type="ORF">WG901_23020</name>
</gene>
<name>A0ABU8S2F8_9SPHN</name>
<dbReference type="NCBIfam" id="TIGR02406">
    <property type="entry name" value="ectoine_EctA"/>
    <property type="match status" value="1"/>
</dbReference>
<dbReference type="Proteomes" id="UP001361239">
    <property type="component" value="Unassembled WGS sequence"/>
</dbReference>
<dbReference type="GO" id="GO:0033816">
    <property type="term" value="F:diaminobutyrate acetyltransferase activity"/>
    <property type="evidence" value="ECO:0007669"/>
    <property type="project" value="UniProtKB-EC"/>
</dbReference>
<evidence type="ECO:0000256" key="8">
    <source>
        <dbReference type="RuleBase" id="RU365045"/>
    </source>
</evidence>
<accession>A0ABU8S2F8</accession>
<keyword evidence="5 8" id="KW-0808">Transferase</keyword>
<evidence type="ECO:0000313" key="11">
    <source>
        <dbReference type="EMBL" id="MEJ5979543.1"/>
    </source>
</evidence>
<dbReference type="CDD" id="cd04301">
    <property type="entry name" value="NAT_SF"/>
    <property type="match status" value="1"/>
</dbReference>
<sequence>MIYSGHADGTVRSSAPPSRRAGSDHCFRSPTSRDADAVAALIAASPPLDGNSLYCNLLQCTHFAGTCIIASRDGEIDGWISGYRPPDQPEALFVWQVAVHERARGAGLGVAMLEALFERNDMSDARWLKTSVTPSNRASLRMFEKFAAKRGAPMRREPWFDAAAHFGGRHESEDLYLIGPLPIPMPTQSTRKESR</sequence>
<evidence type="ECO:0000256" key="6">
    <source>
        <dbReference type="ARBA" id="ARBA00023315"/>
    </source>
</evidence>
<feature type="region of interest" description="Disordered" evidence="9">
    <location>
        <begin position="1"/>
        <end position="29"/>
    </location>
</feature>
<evidence type="ECO:0000256" key="3">
    <source>
        <dbReference type="ARBA" id="ARBA00012355"/>
    </source>
</evidence>
<evidence type="ECO:0000256" key="1">
    <source>
        <dbReference type="ARBA" id="ARBA00004978"/>
    </source>
</evidence>
<comment type="pathway">
    <text evidence="1 8">Amine and polyamine biosynthesis; ectoine biosynthesis; L-ectoine from L-aspartate 4-semialdehyde: step 2/3.</text>
</comment>
<evidence type="ECO:0000313" key="12">
    <source>
        <dbReference type="Proteomes" id="UP001361239"/>
    </source>
</evidence>
<keyword evidence="12" id="KW-1185">Reference proteome</keyword>
<dbReference type="Gene3D" id="3.40.630.30">
    <property type="match status" value="1"/>
</dbReference>
<dbReference type="RefSeq" id="WP_339589482.1">
    <property type="nucleotide sequence ID" value="NZ_JBBHJZ010000009.1"/>
</dbReference>
<proteinExistence type="inferred from homology"/>
<comment type="similarity">
    <text evidence="2 8">Belongs to the acetyltransferase family. EctA subfamily.</text>
</comment>
<dbReference type="PROSITE" id="PS51186">
    <property type="entry name" value="GNAT"/>
    <property type="match status" value="1"/>
</dbReference>
<comment type="caution">
    <text evidence="11">The sequence shown here is derived from an EMBL/GenBank/DDBJ whole genome shotgun (WGS) entry which is preliminary data.</text>
</comment>
<organism evidence="11 12">
    <name type="scientific">Novosphingobium anseongense</name>
    <dbReference type="NCBI Taxonomy" id="3133436"/>
    <lineage>
        <taxon>Bacteria</taxon>
        <taxon>Pseudomonadati</taxon>
        <taxon>Pseudomonadota</taxon>
        <taxon>Alphaproteobacteria</taxon>
        <taxon>Sphingomonadales</taxon>
        <taxon>Sphingomonadaceae</taxon>
        <taxon>Novosphingobium</taxon>
    </lineage>
</organism>
<dbReference type="InterPro" id="IPR016181">
    <property type="entry name" value="Acyl_CoA_acyltransferase"/>
</dbReference>
<protein>
    <recommendedName>
        <fullName evidence="4 8">L-2,4-diaminobutyric acid acetyltransferase</fullName>
        <shortName evidence="8">DABA acetyltransferase</shortName>
        <ecNumber evidence="3 8">2.3.1.178</ecNumber>
    </recommendedName>
</protein>
<evidence type="ECO:0000256" key="2">
    <source>
        <dbReference type="ARBA" id="ARBA00010712"/>
    </source>
</evidence>
<evidence type="ECO:0000256" key="4">
    <source>
        <dbReference type="ARBA" id="ARBA00017935"/>
    </source>
</evidence>
<dbReference type="EMBL" id="JBBHJZ010000009">
    <property type="protein sequence ID" value="MEJ5979543.1"/>
    <property type="molecule type" value="Genomic_DNA"/>
</dbReference>
<dbReference type="EC" id="2.3.1.178" evidence="3 8"/>
<evidence type="ECO:0000256" key="7">
    <source>
        <dbReference type="ARBA" id="ARBA00048924"/>
    </source>
</evidence>
<comment type="catalytic activity">
    <reaction evidence="7 8">
        <text>L-2,4-diaminobutanoate + acetyl-CoA = (2S)-4-acetamido-2-aminobutanoate + CoA + H(+)</text>
        <dbReference type="Rhea" id="RHEA:16901"/>
        <dbReference type="ChEBI" id="CHEBI:15378"/>
        <dbReference type="ChEBI" id="CHEBI:57287"/>
        <dbReference type="ChEBI" id="CHEBI:57288"/>
        <dbReference type="ChEBI" id="CHEBI:58761"/>
        <dbReference type="ChEBI" id="CHEBI:58929"/>
        <dbReference type="EC" id="2.3.1.178"/>
    </reaction>
</comment>
<evidence type="ECO:0000256" key="5">
    <source>
        <dbReference type="ARBA" id="ARBA00022679"/>
    </source>
</evidence>
<comment type="function">
    <text evidence="8">Catalyzes the acetylation of L-2,4-diaminobutyrate (DABA) to gamma-N-acetyl-alpha,gamma-diaminobutyric acid (ADABA) with acetyl coenzyme A.</text>
</comment>
<dbReference type="InterPro" id="IPR000182">
    <property type="entry name" value="GNAT_dom"/>
</dbReference>
<dbReference type="InterPro" id="IPR012772">
    <property type="entry name" value="Ectoine_EctA"/>
</dbReference>
<feature type="domain" description="N-acetyltransferase" evidence="10">
    <location>
        <begin position="25"/>
        <end position="182"/>
    </location>
</feature>
<keyword evidence="6 8" id="KW-0012">Acyltransferase</keyword>
<evidence type="ECO:0000259" key="10">
    <source>
        <dbReference type="PROSITE" id="PS51186"/>
    </source>
</evidence>
<reference evidence="11 12" key="1">
    <citation type="submission" date="2024-03" db="EMBL/GenBank/DDBJ databases">
        <authorList>
            <person name="Jo J.-H."/>
        </authorList>
    </citation>
    <scope>NUCLEOTIDE SEQUENCE [LARGE SCALE GENOMIC DNA]</scope>
    <source>
        <strain evidence="11 12">PS1R-30</strain>
    </source>
</reference>
<evidence type="ECO:0000256" key="9">
    <source>
        <dbReference type="SAM" id="MobiDB-lite"/>
    </source>
</evidence>
<dbReference type="Pfam" id="PF00583">
    <property type="entry name" value="Acetyltransf_1"/>
    <property type="match status" value="1"/>
</dbReference>
<dbReference type="SUPFAM" id="SSF55729">
    <property type="entry name" value="Acyl-CoA N-acyltransferases (Nat)"/>
    <property type="match status" value="1"/>
</dbReference>